<reference evidence="2 3" key="1">
    <citation type="submission" date="2019-12" db="EMBL/GenBank/DDBJ databases">
        <authorList>
            <person name="Alioto T."/>
            <person name="Alioto T."/>
            <person name="Gomez Garrido J."/>
        </authorList>
    </citation>
    <scope>NUCLEOTIDE SEQUENCE [LARGE SCALE GENOMIC DNA]</scope>
</reference>
<name>A0A8S0Q953_OLEEU</name>
<dbReference type="AlphaFoldDB" id="A0A8S0Q953"/>
<feature type="region of interest" description="Disordered" evidence="1">
    <location>
        <begin position="36"/>
        <end position="57"/>
    </location>
</feature>
<proteinExistence type="predicted"/>
<dbReference type="EMBL" id="CACTIH010001813">
    <property type="protein sequence ID" value="CAA2963808.1"/>
    <property type="molecule type" value="Genomic_DNA"/>
</dbReference>
<protein>
    <submittedName>
        <fullName evidence="2">Uncharacterized protein</fullName>
    </submittedName>
</protein>
<keyword evidence="3" id="KW-1185">Reference proteome</keyword>
<evidence type="ECO:0000256" key="1">
    <source>
        <dbReference type="SAM" id="MobiDB-lite"/>
    </source>
</evidence>
<accession>A0A8S0Q953</accession>
<evidence type="ECO:0000313" key="2">
    <source>
        <dbReference type="EMBL" id="CAA2963808.1"/>
    </source>
</evidence>
<organism evidence="2 3">
    <name type="scientific">Olea europaea subsp. europaea</name>
    <dbReference type="NCBI Taxonomy" id="158383"/>
    <lineage>
        <taxon>Eukaryota</taxon>
        <taxon>Viridiplantae</taxon>
        <taxon>Streptophyta</taxon>
        <taxon>Embryophyta</taxon>
        <taxon>Tracheophyta</taxon>
        <taxon>Spermatophyta</taxon>
        <taxon>Magnoliopsida</taxon>
        <taxon>eudicotyledons</taxon>
        <taxon>Gunneridae</taxon>
        <taxon>Pentapetalae</taxon>
        <taxon>asterids</taxon>
        <taxon>lamiids</taxon>
        <taxon>Lamiales</taxon>
        <taxon>Oleaceae</taxon>
        <taxon>Oleeae</taxon>
        <taxon>Olea</taxon>
    </lineage>
</organism>
<dbReference type="Gramene" id="OE9A068712T1">
    <property type="protein sequence ID" value="OE9A068712C1"/>
    <property type="gene ID" value="OE9A068712"/>
</dbReference>
<evidence type="ECO:0000313" key="3">
    <source>
        <dbReference type="Proteomes" id="UP000594638"/>
    </source>
</evidence>
<gene>
    <name evidence="2" type="ORF">OLEA9_A068712</name>
</gene>
<dbReference type="Proteomes" id="UP000594638">
    <property type="component" value="Unassembled WGS sequence"/>
</dbReference>
<sequence>MSSSTSSLTFKSTYLRPSYHCTPSPSNLQIYSRRPYSADTNNSANNSNHPNEKRETKKECARQTIVLLILSLTFKSTDCKTTTLLQRLQQLQCHRQVTYRSIATINSNATIVEVSLCCNTADLLHLQLRRQNPPLIPQDDQLHYVGDV</sequence>
<comment type="caution">
    <text evidence="2">The sequence shown here is derived from an EMBL/GenBank/DDBJ whole genome shotgun (WGS) entry which is preliminary data.</text>
</comment>